<name>A0ABT9ZNG8_9BACI</name>
<dbReference type="EMBL" id="JAUSUD010000041">
    <property type="protein sequence ID" value="MDQ0233464.1"/>
    <property type="molecule type" value="Genomic_DNA"/>
</dbReference>
<protein>
    <submittedName>
        <fullName evidence="2">X-X-X-Leu-X-X-Gly heptad repeat protein</fullName>
    </submittedName>
</protein>
<evidence type="ECO:0000313" key="2">
    <source>
        <dbReference type="EMBL" id="MDQ0233464.1"/>
    </source>
</evidence>
<feature type="chain" id="PRO_5046549502" evidence="1">
    <location>
        <begin position="25"/>
        <end position="603"/>
    </location>
</feature>
<sequence>MRKKQLLIVPLAFLLLTPSVLVTAAPNESTSTESSEGELSSKDEVVYATLHANGELDNIYVVNNLEVKKAGTILDYGNYDSLKNLTDLSTLEQQGEAVQIDAPKGKFYYQGNMDEKNDLPWDISISYLLDGKEIAPEDLAGKDGHFQIKITTTKNENANQIFYENYLLQISLTLDSERFLNIHAQDGMIANAGKNKQVTFTVMPETEKELSLKADVANFEFQGIEIAAVPSSTPIDAPNIDEMTKEMSTLTKAISEVNNGVGKLKTGVGDLNTGVVTLRDGSTQYKNGLNEISGASAEIVTASQSINKGLTDISNNLKNSDEINISELQNLPKGLTQIADGLTETVNGLSALRKNYTTALNALDKAMKAIPEYEISEEELTGLYQSGADKAVLDKLTATYKAALTAKGTYTKVNEGFQAVDTTLKELSVPLTEMATSLTSISSGLSTSLESMDITESLTALQEGMTTLSTNYEKFHTGLVSYTEGVGQLSTSYQELHAGINELAGGTGELAKGVSELHDGTNELYTETSNLPDQMQEEIDAMLDDFDKSDFEAVSFVSPNNENVNSVQFVIKTESIKLEEQETKEVKEEKEKGFWTRLFDLFS</sequence>
<feature type="signal peptide" evidence="1">
    <location>
        <begin position="1"/>
        <end position="24"/>
    </location>
</feature>
<proteinExistence type="predicted"/>
<evidence type="ECO:0000313" key="3">
    <source>
        <dbReference type="Proteomes" id="UP001234495"/>
    </source>
</evidence>
<dbReference type="NCBIfam" id="TIGR03057">
    <property type="entry name" value="xxxLxxG_by_4"/>
    <property type="match status" value="2"/>
</dbReference>
<keyword evidence="3" id="KW-1185">Reference proteome</keyword>
<reference evidence="2 3" key="1">
    <citation type="submission" date="2023-07" db="EMBL/GenBank/DDBJ databases">
        <title>Genomic Encyclopedia of Type Strains, Phase IV (KMG-IV): sequencing the most valuable type-strain genomes for metagenomic binning, comparative biology and taxonomic classification.</title>
        <authorList>
            <person name="Goeker M."/>
        </authorList>
    </citation>
    <scope>NUCLEOTIDE SEQUENCE [LARGE SCALE GENOMIC DNA]</scope>
    <source>
        <strain evidence="2 3">DSM 29005</strain>
    </source>
</reference>
<comment type="caution">
    <text evidence="2">The sequence shown here is derived from an EMBL/GenBank/DDBJ whole genome shotgun (WGS) entry which is preliminary data.</text>
</comment>
<dbReference type="InterPro" id="IPR023908">
    <property type="entry name" value="xxxLxxG_rpt"/>
</dbReference>
<dbReference type="Proteomes" id="UP001234495">
    <property type="component" value="Unassembled WGS sequence"/>
</dbReference>
<gene>
    <name evidence="2" type="ORF">J2S19_004811</name>
</gene>
<evidence type="ECO:0000256" key="1">
    <source>
        <dbReference type="SAM" id="SignalP"/>
    </source>
</evidence>
<organism evidence="2 3">
    <name type="scientific">Metabacillus malikii</name>
    <dbReference type="NCBI Taxonomy" id="1504265"/>
    <lineage>
        <taxon>Bacteria</taxon>
        <taxon>Bacillati</taxon>
        <taxon>Bacillota</taxon>
        <taxon>Bacilli</taxon>
        <taxon>Bacillales</taxon>
        <taxon>Bacillaceae</taxon>
        <taxon>Metabacillus</taxon>
    </lineage>
</organism>
<dbReference type="RefSeq" id="WP_307346843.1">
    <property type="nucleotide sequence ID" value="NZ_JAUSUD010000041.1"/>
</dbReference>
<dbReference type="SUPFAM" id="SSF58104">
    <property type="entry name" value="Methyl-accepting chemotaxis protein (MCP) signaling domain"/>
    <property type="match status" value="1"/>
</dbReference>
<dbReference type="Gene3D" id="1.10.287.950">
    <property type="entry name" value="Methyl-accepting chemotaxis protein"/>
    <property type="match status" value="2"/>
</dbReference>
<keyword evidence="1" id="KW-0732">Signal</keyword>
<accession>A0ABT9ZNG8</accession>